<dbReference type="EMBL" id="JBAMIC010000019">
    <property type="protein sequence ID" value="KAK7093377.1"/>
    <property type="molecule type" value="Genomic_DNA"/>
</dbReference>
<gene>
    <name evidence="2" type="ORF">V1264_007142</name>
</gene>
<dbReference type="Pfam" id="PF01612">
    <property type="entry name" value="DNA_pol_A_exo1"/>
    <property type="match status" value="1"/>
</dbReference>
<evidence type="ECO:0000259" key="1">
    <source>
        <dbReference type="SMART" id="SM00474"/>
    </source>
</evidence>
<dbReference type="Gene3D" id="3.30.420.10">
    <property type="entry name" value="Ribonuclease H-like superfamily/Ribonuclease H"/>
    <property type="match status" value="1"/>
</dbReference>
<reference evidence="2 3" key="1">
    <citation type="submission" date="2024-02" db="EMBL/GenBank/DDBJ databases">
        <title>Chromosome-scale genome assembly of the rough periwinkle Littorina saxatilis.</title>
        <authorList>
            <person name="De Jode A."/>
            <person name="Faria R."/>
            <person name="Formenti G."/>
            <person name="Sims Y."/>
            <person name="Smith T.P."/>
            <person name="Tracey A."/>
            <person name="Wood J.M.D."/>
            <person name="Zagrodzka Z.B."/>
            <person name="Johannesson K."/>
            <person name="Butlin R.K."/>
            <person name="Leder E.H."/>
        </authorList>
    </citation>
    <scope>NUCLEOTIDE SEQUENCE [LARGE SCALE GENOMIC DNA]</scope>
    <source>
        <strain evidence="2">Snail1</strain>
        <tissue evidence="2">Muscle</tissue>
    </source>
</reference>
<dbReference type="InterPro" id="IPR036397">
    <property type="entry name" value="RNaseH_sf"/>
</dbReference>
<organism evidence="2 3">
    <name type="scientific">Littorina saxatilis</name>
    <dbReference type="NCBI Taxonomy" id="31220"/>
    <lineage>
        <taxon>Eukaryota</taxon>
        <taxon>Metazoa</taxon>
        <taxon>Spiralia</taxon>
        <taxon>Lophotrochozoa</taxon>
        <taxon>Mollusca</taxon>
        <taxon>Gastropoda</taxon>
        <taxon>Caenogastropoda</taxon>
        <taxon>Littorinimorpha</taxon>
        <taxon>Littorinoidea</taxon>
        <taxon>Littorinidae</taxon>
        <taxon>Littorina</taxon>
    </lineage>
</organism>
<dbReference type="AlphaFoldDB" id="A0AAN9G3F4"/>
<accession>A0AAN9G3F4</accession>
<protein>
    <recommendedName>
        <fullName evidence="1">3'-5' exonuclease domain-containing protein</fullName>
    </recommendedName>
</protein>
<feature type="domain" description="3'-5' exonuclease" evidence="1">
    <location>
        <begin position="4"/>
        <end position="201"/>
    </location>
</feature>
<evidence type="ECO:0000313" key="3">
    <source>
        <dbReference type="Proteomes" id="UP001374579"/>
    </source>
</evidence>
<sequence>MTSYKVIEDISSCQRATTKLEQEEFIAVDSEGVNLSKTGPLTLVQIGTAQNRVYLFDVMQEPRMFEDGGLKRLLESDSVIKVLHSAKNDGEALHEQHGVSLHNVHDTQVAFMELSRAAGLRFPPRLRLEEICDLYCPEKAAMLKKHKDIDKDSVQTKLRKLDGEYWARRPLTPEMIHYAVHDVMALIPEVFIAQKLLLENQGLLESSRARVEQEIRSTWEPEARAQHVVEEKELIRITLEDFARQTTSSTLTFQQITDQNVRSAVGLVRMPDIDRMEFPQFTRELKLQQVKTKLDDVEGEIEQKGDTFQPNSGVCGFLWSVVNTSSTPAIIKQAKGLQATVARITLDDMKNKYTITTPPAHVAEYEKRIISHNLRPSGEHDPGVHPVLLRLFWKIRQEELEASIAQYRKKPFAISEGFAHLLGYYTVSDVPTAIKSQGTEFLQYLRNAHDVT</sequence>
<name>A0AAN9G3F4_9CAEN</name>
<dbReference type="PANTHER" id="PTHR46814:SF1">
    <property type="entry name" value="EGALITARIAN, ISOFORM B"/>
    <property type="match status" value="1"/>
</dbReference>
<dbReference type="GO" id="GO:0003676">
    <property type="term" value="F:nucleic acid binding"/>
    <property type="evidence" value="ECO:0007669"/>
    <property type="project" value="InterPro"/>
</dbReference>
<comment type="caution">
    <text evidence="2">The sequence shown here is derived from an EMBL/GenBank/DDBJ whole genome shotgun (WGS) entry which is preliminary data.</text>
</comment>
<keyword evidence="3" id="KW-1185">Reference proteome</keyword>
<dbReference type="PANTHER" id="PTHR46814">
    <property type="entry name" value="EGALITARIAN, ISOFORM B"/>
    <property type="match status" value="1"/>
</dbReference>
<proteinExistence type="predicted"/>
<dbReference type="GO" id="GO:0006139">
    <property type="term" value="P:nucleobase-containing compound metabolic process"/>
    <property type="evidence" value="ECO:0007669"/>
    <property type="project" value="InterPro"/>
</dbReference>
<dbReference type="SUPFAM" id="SSF53098">
    <property type="entry name" value="Ribonuclease H-like"/>
    <property type="match status" value="1"/>
</dbReference>
<dbReference type="InterPro" id="IPR002562">
    <property type="entry name" value="3'-5'_exonuclease_dom"/>
</dbReference>
<dbReference type="GO" id="GO:0008408">
    <property type="term" value="F:3'-5' exonuclease activity"/>
    <property type="evidence" value="ECO:0007669"/>
    <property type="project" value="InterPro"/>
</dbReference>
<evidence type="ECO:0000313" key="2">
    <source>
        <dbReference type="EMBL" id="KAK7093377.1"/>
    </source>
</evidence>
<dbReference type="InterPro" id="IPR012337">
    <property type="entry name" value="RNaseH-like_sf"/>
</dbReference>
<dbReference type="SMART" id="SM00474">
    <property type="entry name" value="35EXOc"/>
    <property type="match status" value="1"/>
</dbReference>
<dbReference type="Proteomes" id="UP001374579">
    <property type="component" value="Unassembled WGS sequence"/>
</dbReference>